<sequence>MPAKTLKDIAAKLANLDIAILTTHTSKGQLSSLPISNNGETEYDGNSYYFTHEGSRAVQDILENPRVHLNFEGPRRLYISIVGTAHLIRQKATMRKHWVRDLEAWFKDGIDTPGVVLVRVQANRIKYWEGEERGELRLQYAENSAAYNNSNRAID</sequence>
<dbReference type="OrthoDB" id="9795235at2"/>
<dbReference type="Proteomes" id="UP000199029">
    <property type="component" value="Unassembled WGS sequence"/>
</dbReference>
<dbReference type="PANTHER" id="PTHR34818">
    <property type="entry name" value="PROTEIN BLI-3"/>
    <property type="match status" value="1"/>
</dbReference>
<dbReference type="AlphaFoldDB" id="A0A1I5TA05"/>
<feature type="domain" description="General stress protein FMN-binding split barrel" evidence="1">
    <location>
        <begin position="6"/>
        <end position="133"/>
    </location>
</feature>
<accession>A0A1I5TA05</accession>
<dbReference type="STRING" id="1227077.SAMN04515668_0383"/>
<evidence type="ECO:0000259" key="1">
    <source>
        <dbReference type="Pfam" id="PF16242"/>
    </source>
</evidence>
<dbReference type="Gene3D" id="2.30.110.10">
    <property type="entry name" value="Electron Transport, Fmn-binding Protein, Chain A"/>
    <property type="match status" value="1"/>
</dbReference>
<dbReference type="RefSeq" id="WP_092670194.1">
    <property type="nucleotide sequence ID" value="NZ_FOXS01000001.1"/>
</dbReference>
<proteinExistence type="predicted"/>
<reference evidence="3" key="1">
    <citation type="submission" date="2016-10" db="EMBL/GenBank/DDBJ databases">
        <authorList>
            <person name="Varghese N."/>
            <person name="Submissions S."/>
        </authorList>
    </citation>
    <scope>NUCLEOTIDE SEQUENCE [LARGE SCALE GENOMIC DNA]</scope>
    <source>
        <strain evidence="3">OR362-8,ATCC BAA-1266,JCM 13504</strain>
    </source>
</reference>
<dbReference type="InterPro" id="IPR012349">
    <property type="entry name" value="Split_barrel_FMN-bd"/>
</dbReference>
<organism evidence="2 3">
    <name type="scientific">Hymenobacter arizonensis</name>
    <name type="common">Siccationidurans arizonensis</name>
    <dbReference type="NCBI Taxonomy" id="1227077"/>
    <lineage>
        <taxon>Bacteria</taxon>
        <taxon>Pseudomonadati</taxon>
        <taxon>Bacteroidota</taxon>
        <taxon>Cytophagia</taxon>
        <taxon>Cytophagales</taxon>
        <taxon>Hymenobacteraceae</taxon>
        <taxon>Hymenobacter</taxon>
    </lineage>
</organism>
<protein>
    <submittedName>
        <fullName evidence="2">General stress protein 26</fullName>
    </submittedName>
</protein>
<dbReference type="InterPro" id="IPR038725">
    <property type="entry name" value="YdaG_split_barrel_FMN-bd"/>
</dbReference>
<evidence type="ECO:0000313" key="3">
    <source>
        <dbReference type="Proteomes" id="UP000199029"/>
    </source>
</evidence>
<dbReference type="SUPFAM" id="SSF50475">
    <property type="entry name" value="FMN-binding split barrel"/>
    <property type="match status" value="1"/>
</dbReference>
<keyword evidence="3" id="KW-1185">Reference proteome</keyword>
<dbReference type="InterPro" id="IPR052917">
    <property type="entry name" value="Stress-Dev_Protein"/>
</dbReference>
<evidence type="ECO:0000313" key="2">
    <source>
        <dbReference type="EMBL" id="SFP79870.1"/>
    </source>
</evidence>
<dbReference type="PANTHER" id="PTHR34818:SF1">
    <property type="entry name" value="PROTEIN BLI-3"/>
    <property type="match status" value="1"/>
</dbReference>
<name>A0A1I5TA05_HYMAR</name>
<dbReference type="EMBL" id="FOXS01000001">
    <property type="protein sequence ID" value="SFP79870.1"/>
    <property type="molecule type" value="Genomic_DNA"/>
</dbReference>
<dbReference type="Pfam" id="PF16242">
    <property type="entry name" value="Pyrid_ox_like"/>
    <property type="match status" value="1"/>
</dbReference>
<gene>
    <name evidence="2" type="ORF">SAMN04515668_0383</name>
</gene>